<comment type="caution">
    <text evidence="3">The sequence shown here is derived from an EMBL/GenBank/DDBJ whole genome shotgun (WGS) entry which is preliminary data.</text>
</comment>
<evidence type="ECO:0000313" key="3">
    <source>
        <dbReference type="EMBL" id="MDP9500843.1"/>
    </source>
</evidence>
<name>A0ABT9KFK1_9PAST</name>
<dbReference type="Pfam" id="PF00353">
    <property type="entry name" value="HemolysinCabind"/>
    <property type="match status" value="2"/>
</dbReference>
<evidence type="ECO:0000313" key="4">
    <source>
        <dbReference type="Proteomes" id="UP001224083"/>
    </source>
</evidence>
<protein>
    <submittedName>
        <fullName evidence="3">Calcium-binding protein</fullName>
    </submittedName>
</protein>
<sequence>MTLPTATEITNAYLYKNKLTPKAEERVDSIQILEKDSESFEVNKSEFMDSQTGPGRFVTAADFRTIHLFFAPILNHLRLQTPRSLENLKPGEYTKTQIFQKLGYIDKNGKSVGRASVTQTLAFYDDGQDDLLERAYIWNTTAFKITDEAIFVVEENGNRYIKNFAIEPVKEENFDFKGGFWSNLANLTLEPQIDPSGVGKKVIIEFIGEVEKKAKFTKADFLAEKERKNHFSILNGAEVGLKLNKLIEKLWNNGSIKHLYKEKPIIYGSAQDDKLDGFVTLAGVDISGFNEMANTGNFYVLERYLMDYVKNGITYVTGKGNDEIKGTQYNDIFYAGEGSDLLEGGEGHDIYYVTNGDIIIDSDGNGEIRFQDKESNYFTGDEQVGYFGRITGIRGHNAKFIGNDSNGIAYAYVLNGLSFDGKNFSAASLVMTNLETEHQITIRNFKNGHLNIYLNDLIYFDREIHAISYYFDTSENLFNTYDVDPHSGWARLKHGGDRNDASDLDANGGDTSNHGSSNTRRESAGRGSPNQGKRKLQLYDPLVLDLDGDGIETVGHNGHSGSLFDHDADGIRTSTGWIKGDDGLLVLDKDGDGKITNASELFSDMVILSDSTRAQHGFSALKDLDSNDDGVIDKQDTKFSELKLWRDLNQNGISEENELFNLSDFAIKSLHTAYEDRYDEVAGDNILSQLGKYEKEDGSFGAMADINFSFNPFYSDFAEKLKLTEEQERIINLRGIGRVRDLREAATLSTELNVLLQQYTIAKTREEQHALLPTILQKWAQTDNKYQSYSLHLEKTVEDSSPDAQVIRLTPSQLSALRNAQHDPAVMQRFEDNKSKISTINSLYSMNIAQLYYTTDEDIDYITDKINRIYNNLIQLAYESLLLQTRLKKYVDSVGFLYKDGVLSRDYSYTVQLFNETFAESPSNALTDLSEYIVLLKNPREWYEGLLLLNQYFEAVEKEGLIEDWKANSSTILNKLERKRIFFSKGFSLNDDQGNDKFLSNITNNVNDRTGNDIFFGSLNDDRLYGGEGDDHLYGGLGDDRLYGGEGEDYLEGGVGQDILEGGQGSDTYVFSKGHGQDI</sequence>
<proteinExistence type="predicted"/>
<dbReference type="Proteomes" id="UP001224083">
    <property type="component" value="Unassembled WGS sequence"/>
</dbReference>
<dbReference type="Gene3D" id="2.150.10.10">
    <property type="entry name" value="Serralysin-like metalloprotease, C-terminal"/>
    <property type="match status" value="1"/>
</dbReference>
<dbReference type="InterPro" id="IPR011049">
    <property type="entry name" value="Serralysin-like_metalloprot_C"/>
</dbReference>
<dbReference type="PROSITE" id="PS00330">
    <property type="entry name" value="HEMOLYSIN_CALCIUM"/>
    <property type="match status" value="3"/>
</dbReference>
<dbReference type="InterPro" id="IPR001343">
    <property type="entry name" value="Hemolysn_Ca-bd"/>
</dbReference>
<evidence type="ECO:0000256" key="1">
    <source>
        <dbReference type="ARBA" id="ARBA00022837"/>
    </source>
</evidence>
<feature type="compositionally biased region" description="Polar residues" evidence="2">
    <location>
        <begin position="509"/>
        <end position="518"/>
    </location>
</feature>
<dbReference type="SUPFAM" id="SSF51120">
    <property type="entry name" value="beta-Roll"/>
    <property type="match status" value="2"/>
</dbReference>
<keyword evidence="4" id="KW-1185">Reference proteome</keyword>
<dbReference type="PRINTS" id="PR00313">
    <property type="entry name" value="CABNDNGRPT"/>
</dbReference>
<dbReference type="PANTHER" id="PTHR39431:SF1">
    <property type="entry name" value="FRPA_C-RELATED PROTEIN"/>
    <property type="match status" value="1"/>
</dbReference>
<dbReference type="InterPro" id="IPR018511">
    <property type="entry name" value="Hemolysin-typ_Ca-bd_CS"/>
</dbReference>
<reference evidence="3 4" key="1">
    <citation type="submission" date="2022-12" db="EMBL/GenBank/DDBJ databases">
        <title>Genome sequence of Pasteurellaceae Bisgaard Taxon 45.</title>
        <authorList>
            <person name="Foggin C."/>
            <person name="Rosen L.E."/>
            <person name="Henton M."/>
            <person name="Buys A."/>
            <person name="Floyd T."/>
            <person name="Turner A.D."/>
            <person name="Tarbin J."/>
            <person name="Lloyd A.S."/>
            <person name="Chaitezvi C."/>
            <person name="Ellis R.J."/>
            <person name="Roberts H.C."/>
            <person name="Dastjerdi A."/>
            <person name="Nunez A."/>
            <person name="Van Vliet A.H."/>
            <person name="Steinbach F."/>
        </authorList>
    </citation>
    <scope>NUCLEOTIDE SEQUENCE [LARGE SCALE GENOMIC DNA]</scope>
    <source>
        <strain evidence="3 4">VF20HR</strain>
    </source>
</reference>
<dbReference type="EMBL" id="JAQAHH010000007">
    <property type="protein sequence ID" value="MDP9500843.1"/>
    <property type="molecule type" value="Genomic_DNA"/>
</dbReference>
<gene>
    <name evidence="3" type="ORF">O7M46_07705</name>
</gene>
<dbReference type="PANTHER" id="PTHR39431">
    <property type="entry name" value="FRPA/C-RELATED PROTEIN"/>
    <property type="match status" value="1"/>
</dbReference>
<keyword evidence="1" id="KW-0106">Calcium</keyword>
<organism evidence="3 4">
    <name type="scientific">Bisgaard Taxon 45</name>
    <dbReference type="NCBI Taxonomy" id="304289"/>
    <lineage>
        <taxon>Bacteria</taxon>
        <taxon>Pseudomonadati</taxon>
        <taxon>Pseudomonadota</taxon>
        <taxon>Gammaproteobacteria</taxon>
        <taxon>Pasteurellales</taxon>
        <taxon>Pasteurellaceae</taxon>
    </lineage>
</organism>
<feature type="region of interest" description="Disordered" evidence="2">
    <location>
        <begin position="500"/>
        <end position="533"/>
    </location>
</feature>
<evidence type="ECO:0000256" key="2">
    <source>
        <dbReference type="SAM" id="MobiDB-lite"/>
    </source>
</evidence>
<accession>A0ABT9KFK1</accession>
<feature type="non-terminal residue" evidence="3">
    <location>
        <position position="1079"/>
    </location>
</feature>